<accession>A0A8H4LXG5</accession>
<comment type="caution">
    <text evidence="1">The sequence shown here is derived from an EMBL/GenBank/DDBJ whole genome shotgun (WGS) entry which is preliminary data.</text>
</comment>
<reference evidence="1 2" key="1">
    <citation type="journal article" date="2020" name="Genome Biol. Evol.">
        <title>A new high-quality draft genome assembly of the Chinese cordyceps Ophiocordyceps sinensis.</title>
        <authorList>
            <person name="Shu R."/>
            <person name="Zhang J."/>
            <person name="Meng Q."/>
            <person name="Zhang H."/>
            <person name="Zhou G."/>
            <person name="Li M."/>
            <person name="Wu P."/>
            <person name="Zhao Y."/>
            <person name="Chen C."/>
            <person name="Qin Q."/>
        </authorList>
    </citation>
    <scope>NUCLEOTIDE SEQUENCE [LARGE SCALE GENOMIC DNA]</scope>
    <source>
        <strain evidence="1 2">IOZ07</strain>
    </source>
</reference>
<organism evidence="1 2">
    <name type="scientific">Ophiocordyceps sinensis</name>
    <dbReference type="NCBI Taxonomy" id="72228"/>
    <lineage>
        <taxon>Eukaryota</taxon>
        <taxon>Fungi</taxon>
        <taxon>Dikarya</taxon>
        <taxon>Ascomycota</taxon>
        <taxon>Pezizomycotina</taxon>
        <taxon>Sordariomycetes</taxon>
        <taxon>Hypocreomycetidae</taxon>
        <taxon>Hypocreales</taxon>
        <taxon>Ophiocordycipitaceae</taxon>
        <taxon>Ophiocordyceps</taxon>
    </lineage>
</organism>
<gene>
    <name evidence="1" type="ORF">G6O67_006761</name>
</gene>
<name>A0A8H4LXG5_9HYPO</name>
<evidence type="ECO:0000313" key="1">
    <source>
        <dbReference type="EMBL" id="KAF4506706.1"/>
    </source>
</evidence>
<protein>
    <submittedName>
        <fullName evidence="1">Uncharacterized protein</fullName>
    </submittedName>
</protein>
<dbReference type="Proteomes" id="UP000557566">
    <property type="component" value="Unassembled WGS sequence"/>
</dbReference>
<dbReference type="AlphaFoldDB" id="A0A8H4LXG5"/>
<evidence type="ECO:0000313" key="2">
    <source>
        <dbReference type="Proteomes" id="UP000557566"/>
    </source>
</evidence>
<proteinExistence type="predicted"/>
<dbReference type="EMBL" id="JAAVMX010000007">
    <property type="protein sequence ID" value="KAF4506706.1"/>
    <property type="molecule type" value="Genomic_DNA"/>
</dbReference>
<keyword evidence="2" id="KW-1185">Reference proteome</keyword>
<sequence>MIQMNEQRRRRGIELSRYGIIISPSDPQIHMTIASATAVLRAQGRHIIVHSKASSMKSETGLFIGSTYFDENIRRDDTKMRRAYDNPLPIVTSFASMNDSAIPVGCITDDAGARQWFIINAHHQVTYVYQSGEGVAAHLGFWHQEKFYRAIFLGNERPEASKETMAPEAFGHKNVQLVEPEIKLGKKMARFYS</sequence>